<reference evidence="4 5" key="1">
    <citation type="submission" date="2010-05" db="EMBL/GenBank/DDBJ databases">
        <title>The Genome Sequence of Thecamonas trahens ATCC 50062.</title>
        <authorList>
            <consortium name="The Broad Institute Genome Sequencing Platform"/>
            <person name="Russ C."/>
            <person name="Cuomo C."/>
            <person name="Shea T."/>
            <person name="Young S.K."/>
            <person name="Zeng Q."/>
            <person name="Koehrsen M."/>
            <person name="Haas B."/>
            <person name="Borodovsky M."/>
            <person name="Guigo R."/>
            <person name="Alvarado L."/>
            <person name="Berlin A."/>
            <person name="Bochicchio J."/>
            <person name="Borenstein D."/>
            <person name="Chapman S."/>
            <person name="Chen Z."/>
            <person name="Freedman E."/>
            <person name="Gellesch M."/>
            <person name="Goldberg J."/>
            <person name="Griggs A."/>
            <person name="Gujja S."/>
            <person name="Heilman E."/>
            <person name="Heiman D."/>
            <person name="Hepburn T."/>
            <person name="Howarth C."/>
            <person name="Jen D."/>
            <person name="Larson L."/>
            <person name="Mehta T."/>
            <person name="Park D."/>
            <person name="Pearson M."/>
            <person name="Roberts A."/>
            <person name="Saif S."/>
            <person name="Shenoy N."/>
            <person name="Sisk P."/>
            <person name="Stolte C."/>
            <person name="Sykes S."/>
            <person name="Thomson T."/>
            <person name="Walk T."/>
            <person name="White J."/>
            <person name="Yandava C."/>
            <person name="Burger G."/>
            <person name="Gray M.W."/>
            <person name="Holland P.W.H."/>
            <person name="King N."/>
            <person name="Lang F.B.F."/>
            <person name="Roger A.J."/>
            <person name="Ruiz-Trillo I."/>
            <person name="Lander E."/>
            <person name="Nusbaum C."/>
        </authorList>
    </citation>
    <scope>NUCLEOTIDE SEQUENCE [LARGE SCALE GENOMIC DNA]</scope>
    <source>
        <strain evidence="4 5">ATCC 50062</strain>
    </source>
</reference>
<keyword evidence="4" id="KW-0808">Transferase</keyword>
<dbReference type="InterPro" id="IPR009057">
    <property type="entry name" value="Homeodomain-like_sf"/>
</dbReference>
<dbReference type="STRING" id="461836.A0A0L0DK77"/>
<dbReference type="Gene3D" id="1.10.10.60">
    <property type="entry name" value="Homeodomain-like"/>
    <property type="match status" value="1"/>
</dbReference>
<evidence type="ECO:0000259" key="3">
    <source>
        <dbReference type="PROSITE" id="PS51293"/>
    </source>
</evidence>
<dbReference type="GeneID" id="25567149"/>
<evidence type="ECO:0000313" key="4">
    <source>
        <dbReference type="EMBL" id="KNC52595.1"/>
    </source>
</evidence>
<dbReference type="eggNOG" id="KOG0457">
    <property type="taxonomic scope" value="Eukaryota"/>
</dbReference>
<gene>
    <name evidence="4" type="ORF">AMSG_08458</name>
</gene>
<dbReference type="PROSITE" id="PS50090">
    <property type="entry name" value="MYB_LIKE"/>
    <property type="match status" value="1"/>
</dbReference>
<dbReference type="EMBL" id="GL349474">
    <property type="protein sequence ID" value="KNC52595.1"/>
    <property type="molecule type" value="Genomic_DNA"/>
</dbReference>
<evidence type="ECO:0000259" key="2">
    <source>
        <dbReference type="PROSITE" id="PS50090"/>
    </source>
</evidence>
<dbReference type="PROSITE" id="PS51293">
    <property type="entry name" value="SANT"/>
    <property type="match status" value="1"/>
</dbReference>
<dbReference type="InterPro" id="IPR017884">
    <property type="entry name" value="SANT_dom"/>
</dbReference>
<dbReference type="GO" id="GO:0003713">
    <property type="term" value="F:transcription coactivator activity"/>
    <property type="evidence" value="ECO:0007669"/>
    <property type="project" value="TreeGrafter"/>
</dbReference>
<dbReference type="GO" id="GO:0005634">
    <property type="term" value="C:nucleus"/>
    <property type="evidence" value="ECO:0007669"/>
    <property type="project" value="TreeGrafter"/>
</dbReference>
<dbReference type="Pfam" id="PF22941">
    <property type="entry name" value="TADA2A-like_3rd"/>
    <property type="match status" value="1"/>
</dbReference>
<keyword evidence="5" id="KW-1185">Reference proteome</keyword>
<feature type="compositionally biased region" description="Acidic residues" evidence="1">
    <location>
        <begin position="123"/>
        <end position="136"/>
    </location>
</feature>
<protein>
    <submittedName>
        <fullName evidence="4">Histone acetyltransferase complex component</fullName>
    </submittedName>
</protein>
<dbReference type="InterPro" id="IPR055141">
    <property type="entry name" value="TADA2A_B-like_dom"/>
</dbReference>
<dbReference type="PANTHER" id="PTHR12374:SF20">
    <property type="entry name" value="TRANSCRIPTIONAL ADAPTER 2-ALPHA"/>
    <property type="match status" value="1"/>
</dbReference>
<dbReference type="PANTHER" id="PTHR12374">
    <property type="entry name" value="TRANSCRIPTIONAL ADAPTOR 2 ADA2 -RELATED"/>
    <property type="match status" value="1"/>
</dbReference>
<feature type="region of interest" description="Disordered" evidence="1">
    <location>
        <begin position="101"/>
        <end position="164"/>
    </location>
</feature>
<dbReference type="Pfam" id="PF00249">
    <property type="entry name" value="Myb_DNA-binding"/>
    <property type="match status" value="1"/>
</dbReference>
<evidence type="ECO:0000313" key="5">
    <source>
        <dbReference type="Proteomes" id="UP000054408"/>
    </source>
</evidence>
<proteinExistence type="predicted"/>
<dbReference type="Proteomes" id="UP000054408">
    <property type="component" value="Unassembled WGS sequence"/>
</dbReference>
<dbReference type="RefSeq" id="XP_013755154.1">
    <property type="nucleotide sequence ID" value="XM_013899700.1"/>
</dbReference>
<dbReference type="Gene3D" id="1.10.10.10">
    <property type="entry name" value="Winged helix-like DNA-binding domain superfamily/Winged helix DNA-binding domain"/>
    <property type="match status" value="1"/>
</dbReference>
<feature type="domain" description="SANT" evidence="3">
    <location>
        <begin position="20"/>
        <end position="72"/>
    </location>
</feature>
<dbReference type="GO" id="GO:0016740">
    <property type="term" value="F:transferase activity"/>
    <property type="evidence" value="ECO:0007669"/>
    <property type="project" value="UniProtKB-KW"/>
</dbReference>
<dbReference type="InterPro" id="IPR001005">
    <property type="entry name" value="SANT/Myb"/>
</dbReference>
<dbReference type="InterPro" id="IPR036388">
    <property type="entry name" value="WH-like_DNA-bd_sf"/>
</dbReference>
<feature type="domain" description="Myb-like" evidence="2">
    <location>
        <begin position="25"/>
        <end position="68"/>
    </location>
</feature>
<name>A0A0L0DK77_THETB</name>
<feature type="region of interest" description="Disordered" evidence="1">
    <location>
        <begin position="309"/>
        <end position="333"/>
    </location>
</feature>
<dbReference type="AlphaFoldDB" id="A0A0L0DK77"/>
<accession>A0A0L0DK77</accession>
<dbReference type="GO" id="GO:0003682">
    <property type="term" value="F:chromatin binding"/>
    <property type="evidence" value="ECO:0007669"/>
    <property type="project" value="TreeGrafter"/>
</dbReference>
<dbReference type="GO" id="GO:0006338">
    <property type="term" value="P:chromatin remodeling"/>
    <property type="evidence" value="ECO:0007669"/>
    <property type="project" value="TreeGrafter"/>
</dbReference>
<dbReference type="SUPFAM" id="SSF46689">
    <property type="entry name" value="Homeodomain-like"/>
    <property type="match status" value="2"/>
</dbReference>
<dbReference type="OrthoDB" id="270417at2759"/>
<dbReference type="CDD" id="cd00167">
    <property type="entry name" value="SANT"/>
    <property type="match status" value="1"/>
</dbReference>
<dbReference type="OMA" id="KETHECN"/>
<evidence type="ECO:0000256" key="1">
    <source>
        <dbReference type="SAM" id="MobiDB-lite"/>
    </source>
</evidence>
<dbReference type="GO" id="GO:0006357">
    <property type="term" value="P:regulation of transcription by RNA polymerase II"/>
    <property type="evidence" value="ECO:0007669"/>
    <property type="project" value="TreeGrafter"/>
</dbReference>
<organism evidence="4 5">
    <name type="scientific">Thecamonas trahens ATCC 50062</name>
    <dbReference type="NCBI Taxonomy" id="461836"/>
    <lineage>
        <taxon>Eukaryota</taxon>
        <taxon>Apusozoa</taxon>
        <taxon>Apusomonadida</taxon>
        <taxon>Apusomonadidae</taxon>
        <taxon>Thecamonas</taxon>
    </lineage>
</organism>
<sequence>MAEHKATHSYHVVDKLNFELVEEGWTAWEEMLLLEAIETFGYGNWYHAADHIGTKDHIEVQAHFEEMYLKQPGMVPKVGNVAPAGTSLQLFLESKADGAAPHLESRLGPSSSLAEAGGGESASDGEDDAGGDDGVDDAGSSSKRKSKTESTKRPRGQKSSTVATPAELAGYYKLRGDFETEWDNDAEQLLQAIVINDETPKLEKELYLAMLQIYNSKLEERAARKQFVFEHELTDFKQVQKAERQRQKSGEKEVYDKLCVFRRYMTQAEYDQLYQALLKEKAIKDRIRELQLFREAGITSLSEGASYLEMKSRRDSQSRQSAARRPPTSAKGPGVAAFAFTPVLSASAALAASAGAAPAPPPHILADASGPVAMDVELGSEPPLNVYHYPNVYKLSLAERDLAAAIRLEPVLFLHAKMRLMEEAAVRGGLSQSESIRVLDGLQHSQARALYTFAATSGWLDAARAARPPMQ</sequence>